<evidence type="ECO:0000313" key="2">
    <source>
        <dbReference type="Proteomes" id="UP000237798"/>
    </source>
</evidence>
<name>A0A2T0BCW7_9CLOT</name>
<organism evidence="1 2">
    <name type="scientific">Clostridium luticellarii</name>
    <dbReference type="NCBI Taxonomy" id="1691940"/>
    <lineage>
        <taxon>Bacteria</taxon>
        <taxon>Bacillati</taxon>
        <taxon>Bacillota</taxon>
        <taxon>Clostridia</taxon>
        <taxon>Eubacteriales</taxon>
        <taxon>Clostridiaceae</taxon>
        <taxon>Clostridium</taxon>
    </lineage>
</organism>
<comment type="caution">
    <text evidence="1">The sequence shown here is derived from an EMBL/GenBank/DDBJ whole genome shotgun (WGS) entry which is preliminary data.</text>
</comment>
<accession>A0A2T0BCW7</accession>
<reference evidence="1 2" key="1">
    <citation type="submission" date="2018-03" db="EMBL/GenBank/DDBJ databases">
        <title>Genome sequence of Clostridium luticellarii DSM 29923.</title>
        <authorList>
            <person name="Poehlein A."/>
            <person name="Daniel R."/>
        </authorList>
    </citation>
    <scope>NUCLEOTIDE SEQUENCE [LARGE SCALE GENOMIC DNA]</scope>
    <source>
        <strain evidence="1 2">DSM 29923</strain>
    </source>
</reference>
<proteinExistence type="predicted"/>
<dbReference type="Proteomes" id="UP000237798">
    <property type="component" value="Unassembled WGS sequence"/>
</dbReference>
<protein>
    <submittedName>
        <fullName evidence="1">Uncharacterized protein</fullName>
    </submittedName>
</protein>
<dbReference type="EMBL" id="PVXP01000065">
    <property type="protein sequence ID" value="PRR81724.1"/>
    <property type="molecule type" value="Genomic_DNA"/>
</dbReference>
<gene>
    <name evidence="1" type="ORF">CLLU_30400</name>
</gene>
<evidence type="ECO:0000313" key="1">
    <source>
        <dbReference type="EMBL" id="PRR81724.1"/>
    </source>
</evidence>
<dbReference type="AlphaFoldDB" id="A0A2T0BCW7"/>
<keyword evidence="2" id="KW-1185">Reference proteome</keyword>
<sequence length="58" mass="6779">MQNFLKKIMNCRIMLFNFNREIIALYPSIYSTGAAGIEGKIEIKIAYYYIITINEVKL</sequence>